<dbReference type="Proteomes" id="UP000193387">
    <property type="component" value="Unassembled WGS sequence"/>
</dbReference>
<evidence type="ECO:0000313" key="3">
    <source>
        <dbReference type="Proteomes" id="UP000193387"/>
    </source>
</evidence>
<name>A0AAJ3NUX4_9MYCO</name>
<keyword evidence="3" id="KW-1185">Reference proteome</keyword>
<protein>
    <submittedName>
        <fullName evidence="2">Uncharacterized protein</fullName>
    </submittedName>
</protein>
<feature type="region of interest" description="Disordered" evidence="1">
    <location>
        <begin position="31"/>
        <end position="54"/>
    </location>
</feature>
<sequence length="111" mass="11715">MFAGSARSARPTVAWLARSARGGPVRAMVAGSAWPTGSAGSARRRSGRPPRIMRSGGQRCGCRIGVCNAGSHTHGRGANRAGECQPADQLFQFHLLACLFENPSGLRPQRT</sequence>
<proteinExistence type="predicted"/>
<evidence type="ECO:0000313" key="2">
    <source>
        <dbReference type="EMBL" id="ORW75236.1"/>
    </source>
</evidence>
<evidence type="ECO:0000256" key="1">
    <source>
        <dbReference type="SAM" id="MobiDB-lite"/>
    </source>
</evidence>
<reference evidence="2 3" key="1">
    <citation type="submission" date="2016-01" db="EMBL/GenBank/DDBJ databases">
        <title>The new phylogeny of the genus Mycobacterium.</title>
        <authorList>
            <person name="Tarcisio F."/>
            <person name="Conor M."/>
            <person name="Antonella G."/>
            <person name="Elisabetta G."/>
            <person name="Giulia F.S."/>
            <person name="Sara T."/>
            <person name="Anna F."/>
            <person name="Clotilde B."/>
            <person name="Roberto B."/>
            <person name="Veronica D.S."/>
            <person name="Fabio R."/>
            <person name="Monica P."/>
            <person name="Olivier J."/>
            <person name="Enrico T."/>
            <person name="Nicola S."/>
        </authorList>
    </citation>
    <scope>NUCLEOTIDE SEQUENCE [LARGE SCALE GENOMIC DNA]</scope>
    <source>
        <strain evidence="2 3">DSM 44616</strain>
    </source>
</reference>
<gene>
    <name evidence="2" type="ORF">AWC23_03420</name>
</gene>
<organism evidence="2 3">
    <name type="scientific">Mycobacterium saskatchewanense</name>
    <dbReference type="NCBI Taxonomy" id="220927"/>
    <lineage>
        <taxon>Bacteria</taxon>
        <taxon>Bacillati</taxon>
        <taxon>Actinomycetota</taxon>
        <taxon>Actinomycetes</taxon>
        <taxon>Mycobacteriales</taxon>
        <taxon>Mycobacteriaceae</taxon>
        <taxon>Mycobacterium</taxon>
        <taxon>Mycobacterium simiae complex</taxon>
    </lineage>
</organism>
<accession>A0AAJ3NUX4</accession>
<dbReference type="EMBL" id="LQPR01000003">
    <property type="protein sequence ID" value="ORW75236.1"/>
    <property type="molecule type" value="Genomic_DNA"/>
</dbReference>
<comment type="caution">
    <text evidence="2">The sequence shown here is derived from an EMBL/GenBank/DDBJ whole genome shotgun (WGS) entry which is preliminary data.</text>
</comment>
<dbReference type="AlphaFoldDB" id="A0AAJ3NUX4"/>